<evidence type="ECO:0000256" key="8">
    <source>
        <dbReference type="ARBA" id="ARBA00023012"/>
    </source>
</evidence>
<sequence length="706" mass="77195">MAKPSQSSFRRILLARILLLTVPVLLIGEAVTFRKARSSLLETARWNLTESAVNKGENISNAIAALKSNLLLASQTTVIRTGSPAQAREFLQQLASTLPNTQCLQVTEIGTGNLVASTCGNTRIASAKADPAWEQQQNQKISPLIRVQPLVEIDARRSLQLSASLDPQRSLGQLQLVLSAPVYNSSGRLTYSLNVLSALHKRERDRPGLLAGSTVVIDRNGTILAHPMANRIGRNVAQEQDAGQLQHLLKNAIAGRTRQDFIHLSFDRNGPDLLAGYNVIPSPIDRANGYWLILAVTRLDHALYGLQEIKVILVVLTIGLLVATLIAALHIIRDLARPLEKLRDYALNLQSHHAAERVPHNFKVREVEQLAEALEEMLGRLNASAAELETAWQEAQTSNQMKSEFLANTSHELRTPLNAIIGCIRLVRDGCCDDRTEELEFLARADEAAIHLLGIINDLLDIARIEAGKLSVVTEALDLRQVLREAIDLQKVQIQQKGLQLIATEWQEPLLVHADAAKLKQVLINVIGNAVKFTDRGSISIKIEVTAQPVQDGSTTFWVTVAVEDTGLGIDPAQQHKLFRPFAMVDGTTTRKLGGTGLGLAISRNLIELMGGRIALSSPGIGLGTTVEISLPLVDPLPSPPSLETQLSERSHSTSDSNFDLNEQRALLEDDLRERIIEESKRLDSISSVKSIKVEENINGSGVTCL</sequence>
<dbReference type="SMART" id="SM00387">
    <property type="entry name" value="HATPase_c"/>
    <property type="match status" value="1"/>
</dbReference>
<dbReference type="InterPro" id="IPR004358">
    <property type="entry name" value="Sig_transdc_His_kin-like_C"/>
</dbReference>
<dbReference type="InterPro" id="IPR003660">
    <property type="entry name" value="HAMP_dom"/>
</dbReference>
<keyword evidence="8" id="KW-0902">Two-component regulatory system</keyword>
<dbReference type="AlphaFoldDB" id="A0AB37ULE2"/>
<name>A0AB37ULE2_9CYAN</name>
<dbReference type="SMART" id="SM00304">
    <property type="entry name" value="HAMP"/>
    <property type="match status" value="1"/>
</dbReference>
<feature type="transmembrane region" description="Helical" evidence="12">
    <location>
        <begin position="311"/>
        <end position="332"/>
    </location>
</feature>
<evidence type="ECO:0000256" key="5">
    <source>
        <dbReference type="ARBA" id="ARBA00022553"/>
    </source>
</evidence>
<dbReference type="GO" id="GO:0000155">
    <property type="term" value="F:phosphorelay sensor kinase activity"/>
    <property type="evidence" value="ECO:0007669"/>
    <property type="project" value="InterPro"/>
</dbReference>
<organism evidence="15 16">
    <name type="scientific">Chroococcidiopsis cubana SAG 39.79</name>
    <dbReference type="NCBI Taxonomy" id="388085"/>
    <lineage>
        <taxon>Bacteria</taxon>
        <taxon>Bacillati</taxon>
        <taxon>Cyanobacteriota</taxon>
        <taxon>Cyanophyceae</taxon>
        <taxon>Chroococcidiopsidales</taxon>
        <taxon>Chroococcidiopsidaceae</taxon>
        <taxon>Chroococcidiopsis</taxon>
    </lineage>
</organism>
<evidence type="ECO:0000256" key="4">
    <source>
        <dbReference type="ARBA" id="ARBA00012438"/>
    </source>
</evidence>
<dbReference type="InterPro" id="IPR005467">
    <property type="entry name" value="His_kinase_dom"/>
</dbReference>
<dbReference type="SUPFAM" id="SSF55874">
    <property type="entry name" value="ATPase domain of HSP90 chaperone/DNA topoisomerase II/histidine kinase"/>
    <property type="match status" value="1"/>
</dbReference>
<evidence type="ECO:0000256" key="11">
    <source>
        <dbReference type="SAM" id="MobiDB-lite"/>
    </source>
</evidence>
<dbReference type="Gene3D" id="1.10.287.130">
    <property type="match status" value="1"/>
</dbReference>
<dbReference type="InterPro" id="IPR003594">
    <property type="entry name" value="HATPase_dom"/>
</dbReference>
<dbReference type="PANTHER" id="PTHR43711:SF26">
    <property type="entry name" value="SENSOR HISTIDINE KINASE RCSC"/>
    <property type="match status" value="1"/>
</dbReference>
<evidence type="ECO:0000256" key="1">
    <source>
        <dbReference type="ARBA" id="ARBA00000085"/>
    </source>
</evidence>
<feature type="domain" description="Histidine kinase" evidence="13">
    <location>
        <begin position="408"/>
        <end position="635"/>
    </location>
</feature>
<dbReference type="SUPFAM" id="SSF47384">
    <property type="entry name" value="Homodimeric domain of signal transducing histidine kinase"/>
    <property type="match status" value="1"/>
</dbReference>
<dbReference type="GO" id="GO:0016020">
    <property type="term" value="C:membrane"/>
    <property type="evidence" value="ECO:0007669"/>
    <property type="project" value="UniProtKB-SubCell"/>
</dbReference>
<gene>
    <name evidence="15" type="ORF">DSM107010_24480</name>
</gene>
<dbReference type="Pfam" id="PF00672">
    <property type="entry name" value="HAMP"/>
    <property type="match status" value="1"/>
</dbReference>
<dbReference type="Proteomes" id="UP000282574">
    <property type="component" value="Unassembled WGS sequence"/>
</dbReference>
<comment type="caution">
    <text evidence="15">The sequence shown here is derived from an EMBL/GenBank/DDBJ whole genome shotgun (WGS) entry which is preliminary data.</text>
</comment>
<feature type="region of interest" description="Disordered" evidence="11">
    <location>
        <begin position="640"/>
        <end position="662"/>
    </location>
</feature>
<dbReference type="PRINTS" id="PR00344">
    <property type="entry name" value="BCTRLSENSOR"/>
</dbReference>
<evidence type="ECO:0000256" key="2">
    <source>
        <dbReference type="ARBA" id="ARBA00004370"/>
    </source>
</evidence>
<dbReference type="PROSITE" id="PS50885">
    <property type="entry name" value="HAMP"/>
    <property type="match status" value="1"/>
</dbReference>
<keyword evidence="12" id="KW-1133">Transmembrane helix</keyword>
<evidence type="ECO:0000256" key="12">
    <source>
        <dbReference type="SAM" id="Phobius"/>
    </source>
</evidence>
<dbReference type="InterPro" id="IPR003661">
    <property type="entry name" value="HisK_dim/P_dom"/>
</dbReference>
<feature type="domain" description="HAMP" evidence="14">
    <location>
        <begin position="333"/>
        <end position="386"/>
    </location>
</feature>
<comment type="similarity">
    <text evidence="3">In the N-terminal section; belongs to the phytochrome family.</text>
</comment>
<dbReference type="Pfam" id="PF02518">
    <property type="entry name" value="HATPase_c"/>
    <property type="match status" value="1"/>
</dbReference>
<dbReference type="PANTHER" id="PTHR43711">
    <property type="entry name" value="TWO-COMPONENT HISTIDINE KINASE"/>
    <property type="match status" value="1"/>
</dbReference>
<dbReference type="FunFam" id="3.30.565.10:FF:000010">
    <property type="entry name" value="Sensor histidine kinase RcsC"/>
    <property type="match status" value="1"/>
</dbReference>
<evidence type="ECO:0000256" key="6">
    <source>
        <dbReference type="ARBA" id="ARBA00022679"/>
    </source>
</evidence>
<keyword evidence="5" id="KW-0597">Phosphoprotein</keyword>
<evidence type="ECO:0000256" key="7">
    <source>
        <dbReference type="ARBA" id="ARBA00022777"/>
    </source>
</evidence>
<dbReference type="Gene3D" id="3.30.450.20">
    <property type="entry name" value="PAS domain"/>
    <property type="match status" value="1"/>
</dbReference>
<dbReference type="Gene3D" id="3.30.565.10">
    <property type="entry name" value="Histidine kinase-like ATPase, C-terminal domain"/>
    <property type="match status" value="1"/>
</dbReference>
<evidence type="ECO:0000259" key="14">
    <source>
        <dbReference type="PROSITE" id="PS50885"/>
    </source>
</evidence>
<dbReference type="InterPro" id="IPR036097">
    <property type="entry name" value="HisK_dim/P_sf"/>
</dbReference>
<dbReference type="EMBL" id="RSCK01000016">
    <property type="protein sequence ID" value="RUT12234.1"/>
    <property type="molecule type" value="Genomic_DNA"/>
</dbReference>
<keyword evidence="16" id="KW-1185">Reference proteome</keyword>
<keyword evidence="12" id="KW-0812">Transmembrane</keyword>
<keyword evidence="6" id="KW-0808">Transferase</keyword>
<dbReference type="PROSITE" id="PS50109">
    <property type="entry name" value="HIS_KIN"/>
    <property type="match status" value="1"/>
</dbReference>
<comment type="catalytic activity">
    <reaction evidence="1">
        <text>ATP + protein L-histidine = ADP + protein N-phospho-L-histidine.</text>
        <dbReference type="EC" id="2.7.13.3"/>
    </reaction>
</comment>
<evidence type="ECO:0000256" key="9">
    <source>
        <dbReference type="ARBA" id="ARBA00074306"/>
    </source>
</evidence>
<dbReference type="InterPro" id="IPR050736">
    <property type="entry name" value="Sensor_HK_Regulatory"/>
</dbReference>
<dbReference type="RefSeq" id="WP_015153346.1">
    <property type="nucleotide sequence ID" value="NZ_JAVKZF010000002.1"/>
</dbReference>
<keyword evidence="10" id="KW-0175">Coiled coil</keyword>
<comment type="subcellular location">
    <subcellularLocation>
        <location evidence="2">Membrane</location>
    </subcellularLocation>
</comment>
<dbReference type="SMART" id="SM00388">
    <property type="entry name" value="HisKA"/>
    <property type="match status" value="1"/>
</dbReference>
<evidence type="ECO:0000256" key="3">
    <source>
        <dbReference type="ARBA" id="ARBA00006402"/>
    </source>
</evidence>
<dbReference type="CDD" id="cd00082">
    <property type="entry name" value="HisKA"/>
    <property type="match status" value="1"/>
</dbReference>
<dbReference type="CDD" id="cd16922">
    <property type="entry name" value="HATPase_EvgS-ArcB-TorS-like"/>
    <property type="match status" value="1"/>
</dbReference>
<evidence type="ECO:0000256" key="10">
    <source>
        <dbReference type="SAM" id="Coils"/>
    </source>
</evidence>
<proteinExistence type="inferred from homology"/>
<evidence type="ECO:0000313" key="15">
    <source>
        <dbReference type="EMBL" id="RUT12234.1"/>
    </source>
</evidence>
<protein>
    <recommendedName>
        <fullName evidence="9">Circadian input-output histidine kinase CikA</fullName>
        <ecNumber evidence="4">2.7.13.3</ecNumber>
    </recommendedName>
</protein>
<evidence type="ECO:0000259" key="13">
    <source>
        <dbReference type="PROSITE" id="PS50109"/>
    </source>
</evidence>
<evidence type="ECO:0000313" key="16">
    <source>
        <dbReference type="Proteomes" id="UP000282574"/>
    </source>
</evidence>
<dbReference type="Pfam" id="PF00512">
    <property type="entry name" value="HisKA"/>
    <property type="match status" value="1"/>
</dbReference>
<accession>A0AB37ULE2</accession>
<keyword evidence="12" id="KW-0472">Membrane</keyword>
<keyword evidence="7" id="KW-0418">Kinase</keyword>
<dbReference type="InterPro" id="IPR036890">
    <property type="entry name" value="HATPase_C_sf"/>
</dbReference>
<feature type="coiled-coil region" evidence="10">
    <location>
        <begin position="364"/>
        <end position="391"/>
    </location>
</feature>
<reference evidence="15 16" key="1">
    <citation type="journal article" date="2019" name="Genome Biol. Evol.">
        <title>Day and night: Metabolic profiles and evolutionary relationships of six axenic non-marine cyanobacteria.</title>
        <authorList>
            <person name="Will S.E."/>
            <person name="Henke P."/>
            <person name="Boedeker C."/>
            <person name="Huang S."/>
            <person name="Brinkmann H."/>
            <person name="Rohde M."/>
            <person name="Jarek M."/>
            <person name="Friedl T."/>
            <person name="Seufert S."/>
            <person name="Schumacher M."/>
            <person name="Overmann J."/>
            <person name="Neumann-Schaal M."/>
            <person name="Petersen J."/>
        </authorList>
    </citation>
    <scope>NUCLEOTIDE SEQUENCE [LARGE SCALE GENOMIC DNA]</scope>
    <source>
        <strain evidence="15 16">SAG 39.79</strain>
    </source>
</reference>
<dbReference type="EC" id="2.7.13.3" evidence="4"/>